<feature type="transmembrane region" description="Helical" evidence="1">
    <location>
        <begin position="124"/>
        <end position="142"/>
    </location>
</feature>
<gene>
    <name evidence="2" type="ORF">GCM10023093_08470</name>
</gene>
<proteinExistence type="predicted"/>
<reference evidence="3" key="1">
    <citation type="journal article" date="2019" name="Int. J. Syst. Evol. Microbiol.">
        <title>The Global Catalogue of Microorganisms (GCM) 10K type strain sequencing project: providing services to taxonomists for standard genome sequencing and annotation.</title>
        <authorList>
            <consortium name="The Broad Institute Genomics Platform"/>
            <consortium name="The Broad Institute Genome Sequencing Center for Infectious Disease"/>
            <person name="Wu L."/>
            <person name="Ma J."/>
        </authorList>
    </citation>
    <scope>NUCLEOTIDE SEQUENCE [LARGE SCALE GENOMIC DNA]</scope>
    <source>
        <strain evidence="3">JCM 32105</strain>
    </source>
</reference>
<feature type="transmembrane region" description="Helical" evidence="1">
    <location>
        <begin position="14"/>
        <end position="35"/>
    </location>
</feature>
<accession>A0ABP8N6U4</accession>
<sequence length="158" mass="18158">MLAYLDSFNYLHSILRYFILFFAVIVVLQSIVGMLGKRKFKKVNKQMALLLLIFCDLQLLIGGLLYYYKVIGGGVLSAPGLMKDTYRRFYGVEHAVAMVLAILLVHVGYSVTKRNIDDDRKFKRLFWCSFLALVIFMAMIPWPGKQLVGRPMIPTMTH</sequence>
<organism evidence="2 3">
    <name type="scientific">Nemorincola caseinilytica</name>
    <dbReference type="NCBI Taxonomy" id="2054315"/>
    <lineage>
        <taxon>Bacteria</taxon>
        <taxon>Pseudomonadati</taxon>
        <taxon>Bacteroidota</taxon>
        <taxon>Chitinophagia</taxon>
        <taxon>Chitinophagales</taxon>
        <taxon>Chitinophagaceae</taxon>
        <taxon>Nemorincola</taxon>
    </lineage>
</organism>
<dbReference type="RefSeq" id="WP_345079039.1">
    <property type="nucleotide sequence ID" value="NZ_BAABFA010000007.1"/>
</dbReference>
<keyword evidence="1" id="KW-1133">Transmembrane helix</keyword>
<keyword evidence="3" id="KW-1185">Reference proteome</keyword>
<dbReference type="EMBL" id="BAABFA010000007">
    <property type="protein sequence ID" value="GAA4462250.1"/>
    <property type="molecule type" value="Genomic_DNA"/>
</dbReference>
<comment type="caution">
    <text evidence="2">The sequence shown here is derived from an EMBL/GenBank/DDBJ whole genome shotgun (WGS) entry which is preliminary data.</text>
</comment>
<keyword evidence="1" id="KW-0812">Transmembrane</keyword>
<feature type="transmembrane region" description="Helical" evidence="1">
    <location>
        <begin position="88"/>
        <end position="112"/>
    </location>
</feature>
<evidence type="ECO:0000256" key="1">
    <source>
        <dbReference type="SAM" id="Phobius"/>
    </source>
</evidence>
<dbReference type="Proteomes" id="UP001500067">
    <property type="component" value="Unassembled WGS sequence"/>
</dbReference>
<name>A0ABP8N6U4_9BACT</name>
<feature type="transmembrane region" description="Helical" evidence="1">
    <location>
        <begin position="47"/>
        <end position="68"/>
    </location>
</feature>
<evidence type="ECO:0000313" key="3">
    <source>
        <dbReference type="Proteomes" id="UP001500067"/>
    </source>
</evidence>
<evidence type="ECO:0000313" key="2">
    <source>
        <dbReference type="EMBL" id="GAA4462250.1"/>
    </source>
</evidence>
<protein>
    <recommendedName>
        <fullName evidence="4">Cytochrome B</fullName>
    </recommendedName>
</protein>
<evidence type="ECO:0008006" key="4">
    <source>
        <dbReference type="Google" id="ProtNLM"/>
    </source>
</evidence>
<keyword evidence="1" id="KW-0472">Membrane</keyword>